<organism evidence="1 2">
    <name type="scientific">Tumebacillus lacus</name>
    <dbReference type="NCBI Taxonomy" id="2995335"/>
    <lineage>
        <taxon>Bacteria</taxon>
        <taxon>Bacillati</taxon>
        <taxon>Bacillota</taxon>
        <taxon>Bacilli</taxon>
        <taxon>Bacillales</taxon>
        <taxon>Alicyclobacillaceae</taxon>
        <taxon>Tumebacillus</taxon>
    </lineage>
</organism>
<dbReference type="InterPro" id="IPR011006">
    <property type="entry name" value="CheY-like_superfamily"/>
</dbReference>
<gene>
    <name evidence="1" type="ORF">OS242_11495</name>
</gene>
<evidence type="ECO:0008006" key="3">
    <source>
        <dbReference type="Google" id="ProtNLM"/>
    </source>
</evidence>
<evidence type="ECO:0000313" key="1">
    <source>
        <dbReference type="EMBL" id="MCX7570588.1"/>
    </source>
</evidence>
<accession>A0ABT3X0Y8</accession>
<name>A0ABT3X0Y8_9BACL</name>
<reference evidence="1 2" key="1">
    <citation type="submission" date="2022-11" db="EMBL/GenBank/DDBJ databases">
        <title>Study of microbial diversity in lake waters.</title>
        <authorList>
            <person name="Zhang J."/>
        </authorList>
    </citation>
    <scope>NUCLEOTIDE SEQUENCE [LARGE SCALE GENOMIC DNA]</scope>
    <source>
        <strain evidence="1 2">DT12</strain>
    </source>
</reference>
<dbReference type="RefSeq" id="WP_267151838.1">
    <property type="nucleotide sequence ID" value="NZ_JAPMLT010000005.1"/>
</dbReference>
<dbReference type="Proteomes" id="UP001208017">
    <property type="component" value="Unassembled WGS sequence"/>
</dbReference>
<comment type="caution">
    <text evidence="1">The sequence shown here is derived from an EMBL/GenBank/DDBJ whole genome shotgun (WGS) entry which is preliminary data.</text>
</comment>
<sequence>MEAVKSVLALVTNLMFSVKIREVAATMGGHLTLVSNNEEILEKLDIHPSLLILDLTAVEDGWQNVVAKAKEAGVPVLAYGPHVEVDLHEAARAAGCDDVVANSKLNIDLPNLLGKYLGN</sequence>
<protein>
    <recommendedName>
        <fullName evidence="3">Response regulatory domain-containing protein</fullName>
    </recommendedName>
</protein>
<dbReference type="SUPFAM" id="SSF52172">
    <property type="entry name" value="CheY-like"/>
    <property type="match status" value="1"/>
</dbReference>
<proteinExistence type="predicted"/>
<evidence type="ECO:0000313" key="2">
    <source>
        <dbReference type="Proteomes" id="UP001208017"/>
    </source>
</evidence>
<keyword evidence="2" id="KW-1185">Reference proteome</keyword>
<dbReference type="EMBL" id="JAPMLT010000005">
    <property type="protein sequence ID" value="MCX7570588.1"/>
    <property type="molecule type" value="Genomic_DNA"/>
</dbReference>